<evidence type="ECO:0000313" key="7">
    <source>
        <dbReference type="RefSeq" id="XP_015079053.1"/>
    </source>
</evidence>
<protein>
    <submittedName>
        <fullName evidence="7">Uncharacterized protein LOC107023003</fullName>
    </submittedName>
</protein>
<name>A0ABM1H1H4_SOLPN</name>
<dbReference type="InterPro" id="IPR004910">
    <property type="entry name" value="Yippee/Mis18/Cereblon"/>
</dbReference>
<accession>A0ABM1H1H4</accession>
<dbReference type="PROSITE" id="PS51792">
    <property type="entry name" value="YIPPEE"/>
    <property type="match status" value="1"/>
</dbReference>
<dbReference type="GeneID" id="107023003"/>
<feature type="compositionally biased region" description="Acidic residues" evidence="4">
    <location>
        <begin position="199"/>
        <end position="214"/>
    </location>
</feature>
<feature type="compositionally biased region" description="Acidic residues" evidence="4">
    <location>
        <begin position="129"/>
        <end position="146"/>
    </location>
</feature>
<proteinExistence type="inferred from homology"/>
<feature type="compositionally biased region" description="Acidic residues" evidence="4">
    <location>
        <begin position="174"/>
        <end position="189"/>
    </location>
</feature>
<sequence length="285" mass="30968">MDRYYSLEHNPEAIPPNDTIHCLTFGCRMQVASFNDYIPMSRSRGIGLFNSVINVNVSDNVSNHLGTTVANIYCSQCDKMIGWKIIAVTQASEYITEGRFCMRLDKLSFSNFVAMILSIQEQNFRANEENADQDADTTDGEGDSNDPDLGANDQNVDQDGDTADEGLGANEQNVDQDGDSTDQDGDTADEGLGTNEQNVDQEGDSTDQDGETADEGLGANEQNVDQDGDSNEEYDGSISSYLMHFIGQNVDQDGGANEQNVDQGGGISEKNVDQDGGRPMKQPKI</sequence>
<keyword evidence="2" id="KW-0479">Metal-binding</keyword>
<evidence type="ECO:0000256" key="3">
    <source>
        <dbReference type="ARBA" id="ARBA00022833"/>
    </source>
</evidence>
<feature type="region of interest" description="Disordered" evidence="4">
    <location>
        <begin position="128"/>
        <end position="285"/>
    </location>
</feature>
<dbReference type="InterPro" id="IPR034751">
    <property type="entry name" value="Yippee"/>
</dbReference>
<feature type="compositionally biased region" description="Acidic residues" evidence="4">
    <location>
        <begin position="224"/>
        <end position="235"/>
    </location>
</feature>
<dbReference type="PANTHER" id="PTHR13848">
    <property type="entry name" value="PROTEIN YIPPEE-LIKE CG15309-RELATED"/>
    <property type="match status" value="1"/>
</dbReference>
<evidence type="ECO:0000256" key="4">
    <source>
        <dbReference type="SAM" id="MobiDB-lite"/>
    </source>
</evidence>
<comment type="similarity">
    <text evidence="1">Belongs to the yippee family.</text>
</comment>
<dbReference type="Pfam" id="PF03226">
    <property type="entry name" value="Yippee-Mis18"/>
    <property type="match status" value="1"/>
</dbReference>
<keyword evidence="3" id="KW-0862">Zinc</keyword>
<reference evidence="7" key="2">
    <citation type="submission" date="2025-08" db="UniProtKB">
        <authorList>
            <consortium name="RefSeq"/>
        </authorList>
    </citation>
    <scope>IDENTIFICATION</scope>
</reference>
<feature type="domain" description="Yippee" evidence="5">
    <location>
        <begin position="20"/>
        <end position="111"/>
    </location>
</feature>
<evidence type="ECO:0000256" key="1">
    <source>
        <dbReference type="ARBA" id="ARBA00005613"/>
    </source>
</evidence>
<reference evidence="6" key="1">
    <citation type="journal article" date="2014" name="Nat. Genet.">
        <title>The genome of the stress-tolerant wild tomato species Solanum pennellii.</title>
        <authorList>
            <person name="Bolger A."/>
            <person name="Scossa F."/>
            <person name="Bolger M.E."/>
            <person name="Lanz C."/>
            <person name="Maumus F."/>
            <person name="Tohge T."/>
            <person name="Quesneville H."/>
            <person name="Alseekh S."/>
            <person name="Sorensen I."/>
            <person name="Lichtenstein G."/>
            <person name="Fich E.A."/>
            <person name="Conte M."/>
            <person name="Keller H."/>
            <person name="Schneeberger K."/>
            <person name="Schwacke R."/>
            <person name="Ofner I."/>
            <person name="Vrebalov J."/>
            <person name="Xu Y."/>
            <person name="Osorio S."/>
            <person name="Aflitos S.A."/>
            <person name="Schijlen E."/>
            <person name="Jimenez-Gomez J.M."/>
            <person name="Ryngajllo M."/>
            <person name="Kimura S."/>
            <person name="Kumar R."/>
            <person name="Koenig D."/>
            <person name="Headland L.R."/>
            <person name="Maloof J.N."/>
            <person name="Sinha N."/>
            <person name="van Ham R.C."/>
            <person name="Lankhorst R.K."/>
            <person name="Mao L."/>
            <person name="Vogel A."/>
            <person name="Arsova B."/>
            <person name="Panstruga R."/>
            <person name="Fei Z."/>
            <person name="Rose J.K."/>
            <person name="Zamir D."/>
            <person name="Carrari F."/>
            <person name="Giovannoni J.J."/>
            <person name="Weigel D."/>
            <person name="Usadel B."/>
            <person name="Fernie A.R."/>
        </authorList>
    </citation>
    <scope>NUCLEOTIDE SEQUENCE [LARGE SCALE GENOMIC DNA]</scope>
    <source>
        <strain evidence="6">cv. LA0716</strain>
    </source>
</reference>
<dbReference type="InterPro" id="IPR039058">
    <property type="entry name" value="Yippee_fam"/>
</dbReference>
<dbReference type="Proteomes" id="UP000694930">
    <property type="component" value="Chromosome 6"/>
</dbReference>
<keyword evidence="6" id="KW-1185">Reference proteome</keyword>
<gene>
    <name evidence="7" type="primary">LOC107023003</name>
</gene>
<evidence type="ECO:0000313" key="6">
    <source>
        <dbReference type="Proteomes" id="UP000694930"/>
    </source>
</evidence>
<organism evidence="6 7">
    <name type="scientific">Solanum pennellii</name>
    <name type="common">Tomato</name>
    <name type="synonym">Lycopersicon pennellii</name>
    <dbReference type="NCBI Taxonomy" id="28526"/>
    <lineage>
        <taxon>Eukaryota</taxon>
        <taxon>Viridiplantae</taxon>
        <taxon>Streptophyta</taxon>
        <taxon>Embryophyta</taxon>
        <taxon>Tracheophyta</taxon>
        <taxon>Spermatophyta</taxon>
        <taxon>Magnoliopsida</taxon>
        <taxon>eudicotyledons</taxon>
        <taxon>Gunneridae</taxon>
        <taxon>Pentapetalae</taxon>
        <taxon>asterids</taxon>
        <taxon>lamiids</taxon>
        <taxon>Solanales</taxon>
        <taxon>Solanaceae</taxon>
        <taxon>Solanoideae</taxon>
        <taxon>Solaneae</taxon>
        <taxon>Solanum</taxon>
        <taxon>Solanum subgen. Lycopersicon</taxon>
    </lineage>
</organism>
<evidence type="ECO:0000259" key="5">
    <source>
        <dbReference type="PROSITE" id="PS51792"/>
    </source>
</evidence>
<evidence type="ECO:0000256" key="2">
    <source>
        <dbReference type="ARBA" id="ARBA00022723"/>
    </source>
</evidence>
<dbReference type="RefSeq" id="XP_015079053.1">
    <property type="nucleotide sequence ID" value="XM_015223567.2"/>
</dbReference>